<dbReference type="Gene3D" id="3.30.1380.10">
    <property type="match status" value="1"/>
</dbReference>
<gene>
    <name evidence="2" type="ORF">PRLR5076_18710</name>
</gene>
<protein>
    <recommendedName>
        <fullName evidence="1">Peptidase M15A C-terminal domain-containing protein</fullName>
    </recommendedName>
</protein>
<organism evidence="2 3">
    <name type="scientific">Prevotella lacticifex</name>
    <dbReference type="NCBI Taxonomy" id="2854755"/>
    <lineage>
        <taxon>Bacteria</taxon>
        <taxon>Pseudomonadati</taxon>
        <taxon>Bacteroidota</taxon>
        <taxon>Bacteroidia</taxon>
        <taxon>Bacteroidales</taxon>
        <taxon>Prevotellaceae</taxon>
        <taxon>Prevotella</taxon>
    </lineage>
</organism>
<proteinExistence type="predicted"/>
<dbReference type="RefSeq" id="WP_223928967.1">
    <property type="nucleotide sequence ID" value="NZ_BPTU01000001.1"/>
</dbReference>
<keyword evidence="3" id="KW-1185">Reference proteome</keyword>
<dbReference type="AlphaFoldDB" id="A0A9R1CAJ5"/>
<dbReference type="InterPro" id="IPR013230">
    <property type="entry name" value="Peptidase_M15A_C"/>
</dbReference>
<name>A0A9R1CAJ5_9BACT</name>
<dbReference type="Proteomes" id="UP000825483">
    <property type="component" value="Unassembled WGS sequence"/>
</dbReference>
<evidence type="ECO:0000313" key="2">
    <source>
        <dbReference type="EMBL" id="GJG59020.1"/>
    </source>
</evidence>
<sequence length="161" mass="18176">MKEPLLEELIRSEHATAAGIDNTPDAASLAHLKELVENMLQPIRDAYGKGIKVSSAYRNKQLNKLVGGAATSSHMYGYAADIKPVDGNMKALQRIVMEWSKTHNFDQIIIEQPINFVASWIHIGWKRGTSGVQRKNILYAKKINGRWNYYGVQKGSRYYNP</sequence>
<accession>A0A9R1CAJ5</accession>
<feature type="domain" description="Peptidase M15A C-terminal" evidence="1">
    <location>
        <begin position="7"/>
        <end position="105"/>
    </location>
</feature>
<evidence type="ECO:0000259" key="1">
    <source>
        <dbReference type="Pfam" id="PF08291"/>
    </source>
</evidence>
<dbReference type="Pfam" id="PF08291">
    <property type="entry name" value="Peptidase_M15_3"/>
    <property type="match status" value="1"/>
</dbReference>
<dbReference type="GeneID" id="72466937"/>
<reference evidence="2" key="1">
    <citation type="journal article" date="2022" name="Int. J. Syst. Evol. Microbiol.">
        <title>Prevotella lacticifex sp. nov., isolated from the rumen of cows.</title>
        <authorList>
            <person name="Shinkai T."/>
            <person name="Ikeyama N."/>
            <person name="Kumagai M."/>
            <person name="Ohmori H."/>
            <person name="Sakamoto M."/>
            <person name="Ohkuma M."/>
            <person name="Mitsumori M."/>
        </authorList>
    </citation>
    <scope>NUCLEOTIDE SEQUENCE</scope>
    <source>
        <strain evidence="2">R5076</strain>
    </source>
</reference>
<comment type="caution">
    <text evidence="2">The sequence shown here is derived from an EMBL/GenBank/DDBJ whole genome shotgun (WGS) entry which is preliminary data.</text>
</comment>
<dbReference type="InterPro" id="IPR009045">
    <property type="entry name" value="Zn_M74/Hedgehog-like"/>
</dbReference>
<dbReference type="SUPFAM" id="SSF55166">
    <property type="entry name" value="Hedgehog/DD-peptidase"/>
    <property type="match status" value="1"/>
</dbReference>
<dbReference type="EMBL" id="BPUB01000002">
    <property type="protein sequence ID" value="GJG59020.1"/>
    <property type="molecule type" value="Genomic_DNA"/>
</dbReference>
<evidence type="ECO:0000313" key="3">
    <source>
        <dbReference type="Proteomes" id="UP000825483"/>
    </source>
</evidence>